<proteinExistence type="predicted"/>
<evidence type="ECO:0000313" key="2">
    <source>
        <dbReference type="Proteomes" id="UP000186406"/>
    </source>
</evidence>
<dbReference type="OrthoDB" id="8410049at2"/>
<accession>A0A1M7ZN53</accession>
<organism evidence="1 2">
    <name type="scientific">Pseudoxanthobacter soli DSM 19599</name>
    <dbReference type="NCBI Taxonomy" id="1123029"/>
    <lineage>
        <taxon>Bacteria</taxon>
        <taxon>Pseudomonadati</taxon>
        <taxon>Pseudomonadota</taxon>
        <taxon>Alphaproteobacteria</taxon>
        <taxon>Hyphomicrobiales</taxon>
        <taxon>Segnochrobactraceae</taxon>
        <taxon>Pseudoxanthobacter</taxon>
    </lineage>
</organism>
<sequence>MAIALGTGLGIGSGGMPGLEAYLSTRGLAGSVAGADFRRRLYWLPSTADPTKARPASETEFFAQFTAASTATRPYFDAGGVLRADLAANQPRFSHIGGTRRLVLENALTNKLLCRKHNPVDLAQLGTGGDAAAVLSLVDDRTALSAAGLSAVCSNGMVYKVNNTAGTTNAIVAFNGSVGNTNVHCVQAWMRGSGTVDLRLSDASVSVSASLTPNWVQYQSGGGTPTATNMTMRVVIPAGAILYLILPGLYEQPFAPHAPVIGDTAAVASRAVESFRLPIGLEAAMQGSAGTMLVRMAARRAGTSSSDVPVVLGGPAHPLVGLRSATGVRTMLDGASVLDAVPGADILANGLGAVVAWSADGAASCANGGAVVSSATSILPGIRSTGWLGRAGAGGYAYGDGLYDLLALFPARLTNGRMQALSAP</sequence>
<dbReference type="AlphaFoldDB" id="A0A1M7ZN53"/>
<reference evidence="1 2" key="1">
    <citation type="submission" date="2016-12" db="EMBL/GenBank/DDBJ databases">
        <authorList>
            <person name="Song W.-J."/>
            <person name="Kurnit D.M."/>
        </authorList>
    </citation>
    <scope>NUCLEOTIDE SEQUENCE [LARGE SCALE GENOMIC DNA]</scope>
    <source>
        <strain evidence="1 2">DSM 19599</strain>
    </source>
</reference>
<dbReference type="Proteomes" id="UP000186406">
    <property type="component" value="Unassembled WGS sequence"/>
</dbReference>
<keyword evidence="2" id="KW-1185">Reference proteome</keyword>
<gene>
    <name evidence="1" type="ORF">SAMN02745172_02894</name>
</gene>
<protein>
    <submittedName>
        <fullName evidence="1">Uncharacterized protein</fullName>
    </submittedName>
</protein>
<dbReference type="RefSeq" id="WP_073629835.1">
    <property type="nucleotide sequence ID" value="NZ_FRXO01000005.1"/>
</dbReference>
<evidence type="ECO:0000313" key="1">
    <source>
        <dbReference type="EMBL" id="SHO66239.1"/>
    </source>
</evidence>
<dbReference type="STRING" id="1123029.SAMN02745172_02894"/>
<dbReference type="EMBL" id="FRXO01000005">
    <property type="protein sequence ID" value="SHO66239.1"/>
    <property type="molecule type" value="Genomic_DNA"/>
</dbReference>
<name>A0A1M7ZN53_9HYPH</name>